<evidence type="ECO:0000313" key="1">
    <source>
        <dbReference type="EMBL" id="KJE27306.1"/>
    </source>
</evidence>
<protein>
    <submittedName>
        <fullName evidence="1">Uncharacterized protein</fullName>
    </submittedName>
</protein>
<reference evidence="1 2" key="1">
    <citation type="submission" date="2015-01" db="EMBL/GenBank/DDBJ databases">
        <authorList>
            <person name="Filippidou S."/>
            <person name="Jeanneret N."/>
            <person name="Russel-Delif L."/>
            <person name="Junier T."/>
            <person name="Wunderlin T."/>
            <person name="Molina V."/>
            <person name="Johnson S.L."/>
            <person name="Davenport K.W."/>
            <person name="Chain P.S."/>
            <person name="Dorador C."/>
            <person name="Junier P."/>
        </authorList>
    </citation>
    <scope>NUCLEOTIDE SEQUENCE [LARGE SCALE GENOMIC DNA]</scope>
    <source>
        <strain evidence="1 2">Et7/4</strain>
    </source>
</reference>
<organism evidence="1 2">
    <name type="scientific">Geobacillus kaustophilus</name>
    <dbReference type="NCBI Taxonomy" id="1462"/>
    <lineage>
        <taxon>Bacteria</taxon>
        <taxon>Bacillati</taxon>
        <taxon>Bacillota</taxon>
        <taxon>Bacilli</taxon>
        <taxon>Bacillales</taxon>
        <taxon>Anoxybacillaceae</taxon>
        <taxon>Geobacillus</taxon>
        <taxon>Geobacillus thermoleovorans group</taxon>
    </lineage>
</organism>
<dbReference type="EMBL" id="JYBP01000003">
    <property type="protein sequence ID" value="KJE27306.1"/>
    <property type="molecule type" value="Genomic_DNA"/>
</dbReference>
<dbReference type="RefSeq" id="WP_044732703.1">
    <property type="nucleotide sequence ID" value="NZ_JYBP01000003.1"/>
</dbReference>
<sequence>MTMDEQTLLEQFRKHPPKLVGGYKKQGWAIKVLERIANPDVEDEGGGRVTAKAVLRAQDGTYYPAFLTIDLNEKGKVVGVYFIAENKEQFDLIPFEWAKEFLGKPEQEVVPFRYRTLSKIDGDKQQTHWPDFS</sequence>
<dbReference type="AlphaFoldDB" id="A0A0D8BT18"/>
<name>A0A0D8BT18_GEOKU</name>
<gene>
    <name evidence="1" type="ORF">LG52_3266</name>
</gene>
<dbReference type="PATRIC" id="fig|1462.6.peg.3589"/>
<proteinExistence type="predicted"/>
<dbReference type="Proteomes" id="UP000032522">
    <property type="component" value="Unassembled WGS sequence"/>
</dbReference>
<evidence type="ECO:0000313" key="2">
    <source>
        <dbReference type="Proteomes" id="UP000032522"/>
    </source>
</evidence>
<comment type="caution">
    <text evidence="1">The sequence shown here is derived from an EMBL/GenBank/DDBJ whole genome shotgun (WGS) entry which is preliminary data.</text>
</comment>
<dbReference type="OrthoDB" id="2965939at2"/>
<accession>A0A0D8BT18</accession>